<feature type="compositionally biased region" description="Basic and acidic residues" evidence="1">
    <location>
        <begin position="672"/>
        <end position="687"/>
    </location>
</feature>
<reference evidence="3" key="1">
    <citation type="submission" date="2016-04" db="EMBL/GenBank/DDBJ databases">
        <authorList>
            <person name="Nguyen H.D."/>
            <person name="Samba Siva P."/>
            <person name="Cullis J."/>
            <person name="Levesque C.A."/>
            <person name="Hambleton S."/>
        </authorList>
    </citation>
    <scope>NUCLEOTIDE SEQUENCE</scope>
    <source>
        <strain evidence="3">DAOMC 236422</strain>
    </source>
</reference>
<feature type="compositionally biased region" description="Acidic residues" evidence="1">
    <location>
        <begin position="33"/>
        <end position="53"/>
    </location>
</feature>
<feature type="compositionally biased region" description="Basic and acidic residues" evidence="1">
    <location>
        <begin position="14"/>
        <end position="27"/>
    </location>
</feature>
<feature type="region of interest" description="Disordered" evidence="1">
    <location>
        <begin position="1"/>
        <end position="132"/>
    </location>
</feature>
<dbReference type="SUPFAM" id="SSF56672">
    <property type="entry name" value="DNA/RNA polymerases"/>
    <property type="match status" value="1"/>
</dbReference>
<dbReference type="PANTHER" id="PTHR11439">
    <property type="entry name" value="GAG-POL-RELATED RETROTRANSPOSON"/>
    <property type="match status" value="1"/>
</dbReference>
<comment type="caution">
    <text evidence="3">The sequence shown here is derived from an EMBL/GenBank/DDBJ whole genome shotgun (WGS) entry which is preliminary data.</text>
</comment>
<evidence type="ECO:0000313" key="4">
    <source>
        <dbReference type="Proteomes" id="UP000078113"/>
    </source>
</evidence>
<dbReference type="InterPro" id="IPR013103">
    <property type="entry name" value="RVT_2"/>
</dbReference>
<reference evidence="3" key="2">
    <citation type="journal article" date="2019" name="IMA Fungus">
        <title>Genome sequencing and comparison of five Tilletia species to identify candidate genes for the detection of regulated species infecting wheat.</title>
        <authorList>
            <person name="Nguyen H.D.T."/>
            <person name="Sultana T."/>
            <person name="Kesanakurti P."/>
            <person name="Hambleton S."/>
        </authorList>
    </citation>
    <scope>NUCLEOTIDE SEQUENCE</scope>
    <source>
        <strain evidence="3">DAOMC 236422</strain>
    </source>
</reference>
<dbReference type="PANTHER" id="PTHR11439:SF483">
    <property type="entry name" value="PEPTIDE SYNTHASE GLIP-LIKE, PUTATIVE (AFU_ORTHOLOGUE AFUA_3G12920)-RELATED"/>
    <property type="match status" value="1"/>
</dbReference>
<dbReference type="AlphaFoldDB" id="A0A8X7N0E0"/>
<accession>A0A8X7N0E0</accession>
<keyword evidence="4" id="KW-1185">Reference proteome</keyword>
<proteinExistence type="predicted"/>
<feature type="compositionally biased region" description="Basic and acidic residues" evidence="1">
    <location>
        <begin position="624"/>
        <end position="634"/>
    </location>
</feature>
<feature type="region of interest" description="Disordered" evidence="1">
    <location>
        <begin position="604"/>
        <end position="713"/>
    </location>
</feature>
<organism evidence="3 4">
    <name type="scientific">Tilletia walkeri</name>
    <dbReference type="NCBI Taxonomy" id="117179"/>
    <lineage>
        <taxon>Eukaryota</taxon>
        <taxon>Fungi</taxon>
        <taxon>Dikarya</taxon>
        <taxon>Basidiomycota</taxon>
        <taxon>Ustilaginomycotina</taxon>
        <taxon>Exobasidiomycetes</taxon>
        <taxon>Tilletiales</taxon>
        <taxon>Tilletiaceae</taxon>
        <taxon>Tilletia</taxon>
    </lineage>
</organism>
<dbReference type="CDD" id="cd09272">
    <property type="entry name" value="RNase_HI_RT_Ty1"/>
    <property type="match status" value="1"/>
</dbReference>
<name>A0A8X7N0E0_9BASI</name>
<dbReference type="Proteomes" id="UP000078113">
    <property type="component" value="Unassembled WGS sequence"/>
</dbReference>
<dbReference type="Pfam" id="PF07727">
    <property type="entry name" value="RVT_2"/>
    <property type="match status" value="1"/>
</dbReference>
<evidence type="ECO:0000256" key="1">
    <source>
        <dbReference type="SAM" id="MobiDB-lite"/>
    </source>
</evidence>
<evidence type="ECO:0000313" key="3">
    <source>
        <dbReference type="EMBL" id="KAE8261460.1"/>
    </source>
</evidence>
<feature type="non-terminal residue" evidence="3">
    <location>
        <position position="1"/>
    </location>
</feature>
<feature type="compositionally biased region" description="Acidic residues" evidence="1">
    <location>
        <begin position="702"/>
        <end position="713"/>
    </location>
</feature>
<feature type="compositionally biased region" description="Low complexity" evidence="1">
    <location>
        <begin position="54"/>
        <end position="65"/>
    </location>
</feature>
<gene>
    <name evidence="3" type="ORF">A4X09_0g7660</name>
</gene>
<dbReference type="EMBL" id="LWDG02000985">
    <property type="protein sequence ID" value="KAE8261460.1"/>
    <property type="molecule type" value="Genomic_DNA"/>
</dbReference>
<evidence type="ECO:0000259" key="2">
    <source>
        <dbReference type="Pfam" id="PF07727"/>
    </source>
</evidence>
<feature type="compositionally biased region" description="Basic residues" evidence="1">
    <location>
        <begin position="606"/>
        <end position="616"/>
    </location>
</feature>
<dbReference type="InterPro" id="IPR043502">
    <property type="entry name" value="DNA/RNA_pol_sf"/>
</dbReference>
<feature type="domain" description="Reverse transcriptase Ty1/copia-type" evidence="2">
    <location>
        <begin position="175"/>
        <end position="395"/>
    </location>
</feature>
<protein>
    <recommendedName>
        <fullName evidence="2">Reverse transcriptase Ty1/copia-type domain-containing protein</fullName>
    </recommendedName>
</protein>
<sequence length="713" mass="79129">AEEVEGTVSGGGKDQAERGGEEGRGSQESEVVAVDEVEAREEPVMEDQGEQEVGDGQQGAPGQAQPEDKDAPVRPAVPQGAGTKRAKEDEVGDGAGGNRVRAIHVPAPRRDRPAAPIRVLPPRRAASGRQGQVSMASVELGEEPSTHRQAMSAPDASDWRVAEAVELGNHRRAGTWEPAKLPAGRTAVSSRWIYKRKTNSEGQIVKYKARVVARGFSQKPGLDYEETHAPTPALTALRVFVAIAIRYSLVVHQMDVEAAFLNSEIDVELYMEPPEGFEMPKGCNTLRIRRGLYGFKQSARLWWKAAHEFIISMGFEQLATEWCIYVRKGKDGPTYLLLYVDDMLVAGPNQKEVDEVKSALKNKWRMTDLGPAAWVLGISMERMEHGVLLSQSAYIRPGERTQGVDAPARRVAHAEGKTFPPPATVPSPHRSNAEPTYEHWDVALRVVRYLLTTHTVGLWYPKNTAAPQLEGWVDADHAGDKDTRKSTTGYAFKVFGCLVSWGARRQDIVATSTVHAEYVAMSEAARENAYLRTLLNDMRQPCLQPTALHGDNEGALTLVKKPAFHQRTKHIEIRWHYIREAQEQGDVSVQPIRSAYQQADILTKSLPRHTHERHQRSLGLLQLKDVKDEGEQRISHGYSGPGTRRDGNTHTTPHHRQLPAPHLPEASISGPEKTERHHGPRRAENIRHGGHSRAGTRRGGDEQDLEDEEEVRE</sequence>